<keyword evidence="1" id="KW-0732">Signal</keyword>
<dbReference type="EMBL" id="JAUKVY010000027">
    <property type="protein sequence ID" value="MDO1536417.1"/>
    <property type="molecule type" value="Genomic_DNA"/>
</dbReference>
<feature type="signal peptide" evidence="1">
    <location>
        <begin position="1"/>
        <end position="21"/>
    </location>
</feature>
<accession>A0ABT8SE26</accession>
<dbReference type="RefSeq" id="WP_301814464.1">
    <property type="nucleotide sequence ID" value="NZ_JAUJZH010000027.1"/>
</dbReference>
<feature type="chain" id="PRO_5046705878" evidence="1">
    <location>
        <begin position="22"/>
        <end position="147"/>
    </location>
</feature>
<dbReference type="InterPro" id="IPR031817">
    <property type="entry name" value="DotD"/>
</dbReference>
<gene>
    <name evidence="2" type="ORF">Q2T77_29440</name>
</gene>
<dbReference type="Proteomes" id="UP001169027">
    <property type="component" value="Unassembled WGS sequence"/>
</dbReference>
<dbReference type="InterPro" id="IPR038140">
    <property type="entry name" value="DotD_sf"/>
</dbReference>
<keyword evidence="2" id="KW-0449">Lipoprotein</keyword>
<evidence type="ECO:0000256" key="1">
    <source>
        <dbReference type="SAM" id="SignalP"/>
    </source>
</evidence>
<comment type="caution">
    <text evidence="2">The sequence shown here is derived from an EMBL/GenBank/DDBJ whole genome shotgun (WGS) entry which is preliminary data.</text>
</comment>
<dbReference type="Pfam" id="PF16816">
    <property type="entry name" value="DotD"/>
    <property type="match status" value="1"/>
</dbReference>
<evidence type="ECO:0000313" key="2">
    <source>
        <dbReference type="EMBL" id="MDO1536417.1"/>
    </source>
</evidence>
<keyword evidence="3" id="KW-1185">Reference proteome</keyword>
<dbReference type="PROSITE" id="PS51257">
    <property type="entry name" value="PROKAR_LIPOPROTEIN"/>
    <property type="match status" value="1"/>
</dbReference>
<protein>
    <submittedName>
        <fullName evidence="2">DotD/TraH family lipoprotein</fullName>
    </submittedName>
</protein>
<organism evidence="2 3">
    <name type="scientific">Variovorax ginsengisoli</name>
    <dbReference type="NCBI Taxonomy" id="363844"/>
    <lineage>
        <taxon>Bacteria</taxon>
        <taxon>Pseudomonadati</taxon>
        <taxon>Pseudomonadota</taxon>
        <taxon>Betaproteobacteria</taxon>
        <taxon>Burkholderiales</taxon>
        <taxon>Comamonadaceae</taxon>
        <taxon>Variovorax</taxon>
    </lineage>
</organism>
<sequence length="147" mass="15492">MTHISRILGAGAVAVALLALAGCATPPAPTPSSDPVAVQLDRLFQKSASQAAFTGSADAKAPAPRLAEGKLWVTWRGDANDLLKNLEPVTGQKVSVTGPTPRLPLYVQVHALGVPVDEVMRDIGYQLGQRADLVLLPSGVEIRYRAF</sequence>
<dbReference type="Gene3D" id="3.55.50.60">
    <property type="entry name" value="DotD protein"/>
    <property type="match status" value="1"/>
</dbReference>
<reference evidence="2" key="1">
    <citation type="submission" date="2023-06" db="EMBL/GenBank/DDBJ databases">
        <authorList>
            <person name="Jiang Y."/>
            <person name="Liu Q."/>
        </authorList>
    </citation>
    <scope>NUCLEOTIDE SEQUENCE</scope>
    <source>
        <strain evidence="2">CGMCC 1.12090</strain>
    </source>
</reference>
<proteinExistence type="predicted"/>
<name>A0ABT8SE26_9BURK</name>
<evidence type="ECO:0000313" key="3">
    <source>
        <dbReference type="Proteomes" id="UP001169027"/>
    </source>
</evidence>